<dbReference type="InterPro" id="IPR036161">
    <property type="entry name" value="RPB6/omega-like_sf"/>
</dbReference>
<dbReference type="InterPro" id="IPR006110">
    <property type="entry name" value="Pol_omega/Rpo6/RPB6"/>
</dbReference>
<dbReference type="GO" id="GO:0005736">
    <property type="term" value="C:RNA polymerase I complex"/>
    <property type="evidence" value="ECO:0007669"/>
    <property type="project" value="TreeGrafter"/>
</dbReference>
<evidence type="ECO:0000256" key="3">
    <source>
        <dbReference type="SAM" id="MobiDB-lite"/>
    </source>
</evidence>
<sequence>MSDFGDEFDDADSISSSEEDDEYVVEDPHIGGAIDDADIDADADIDVDAVDDDMDGEGVEGVEEDADDDIAAAALGGVDDIAAGNESDSDSDEEESYLQKFNAEVNKNYILDFHPECMINNYDEIAAMTNVVRDNNNNVIDDLHRTIPYLTKYEKARVLGQRAKQINSGAKVFVKVPDNVIDGYLIAELELAQKRVPFIIRRPISGGGCEYWNLKDLEIIGF</sequence>
<keyword evidence="2" id="KW-0804">Transcription</keyword>
<organism evidence="4">
    <name type="scientific">viral metagenome</name>
    <dbReference type="NCBI Taxonomy" id="1070528"/>
    <lineage>
        <taxon>unclassified sequences</taxon>
        <taxon>metagenomes</taxon>
        <taxon>organismal metagenomes</taxon>
    </lineage>
</organism>
<dbReference type="PANTHER" id="PTHR47227:SF5">
    <property type="entry name" value="DNA-DIRECTED RNA POLYMERASES I, II, AND III SUBUNIT RPABC2"/>
    <property type="match status" value="1"/>
</dbReference>
<reference evidence="4" key="1">
    <citation type="journal article" date="2020" name="Nature">
        <title>Giant virus diversity and host interactions through global metagenomics.</title>
        <authorList>
            <person name="Schulz F."/>
            <person name="Roux S."/>
            <person name="Paez-Espino D."/>
            <person name="Jungbluth S."/>
            <person name="Walsh D.A."/>
            <person name="Denef V.J."/>
            <person name="McMahon K.D."/>
            <person name="Konstantinidis K.T."/>
            <person name="Eloe-Fadrosh E.A."/>
            <person name="Kyrpides N.C."/>
            <person name="Woyke T."/>
        </authorList>
    </citation>
    <scope>NUCLEOTIDE SEQUENCE</scope>
    <source>
        <strain evidence="4">GVMAG-M-3300023184-178</strain>
    </source>
</reference>
<dbReference type="GO" id="GO:0042797">
    <property type="term" value="P:tRNA transcription by RNA polymerase III"/>
    <property type="evidence" value="ECO:0007669"/>
    <property type="project" value="TreeGrafter"/>
</dbReference>
<dbReference type="GO" id="GO:0006360">
    <property type="term" value="P:transcription by RNA polymerase I"/>
    <property type="evidence" value="ECO:0007669"/>
    <property type="project" value="TreeGrafter"/>
</dbReference>
<protein>
    <recommendedName>
        <fullName evidence="5">DNA-directed RNA polymerase</fullName>
    </recommendedName>
</protein>
<feature type="compositionally biased region" description="Acidic residues" evidence="3">
    <location>
        <begin position="1"/>
        <end position="25"/>
    </location>
</feature>
<dbReference type="SUPFAM" id="SSF63562">
    <property type="entry name" value="RPB6/omega subunit-like"/>
    <property type="match status" value="1"/>
</dbReference>
<evidence type="ECO:0008006" key="5">
    <source>
        <dbReference type="Google" id="ProtNLM"/>
    </source>
</evidence>
<evidence type="ECO:0000313" key="4">
    <source>
        <dbReference type="EMBL" id="QHT85188.1"/>
    </source>
</evidence>
<dbReference type="Gene3D" id="3.90.940.10">
    <property type="match status" value="1"/>
</dbReference>
<dbReference type="GO" id="GO:0003677">
    <property type="term" value="F:DNA binding"/>
    <property type="evidence" value="ECO:0007669"/>
    <property type="project" value="InterPro"/>
</dbReference>
<dbReference type="PROSITE" id="PS01111">
    <property type="entry name" value="RNA_POL_K_14KD"/>
    <property type="match status" value="1"/>
</dbReference>
<proteinExistence type="predicted"/>
<evidence type="ECO:0000256" key="1">
    <source>
        <dbReference type="ARBA" id="ARBA00022478"/>
    </source>
</evidence>
<dbReference type="GO" id="GO:0005665">
    <property type="term" value="C:RNA polymerase II, core complex"/>
    <property type="evidence" value="ECO:0007669"/>
    <property type="project" value="TreeGrafter"/>
</dbReference>
<dbReference type="PANTHER" id="PTHR47227">
    <property type="entry name" value="DNA-DIRECTED RNA POLYMERASE SUBUNIT K"/>
    <property type="match status" value="1"/>
</dbReference>
<dbReference type="EMBL" id="MN740036">
    <property type="protein sequence ID" value="QHT85188.1"/>
    <property type="molecule type" value="Genomic_DNA"/>
</dbReference>
<dbReference type="GO" id="GO:0003899">
    <property type="term" value="F:DNA-directed RNA polymerase activity"/>
    <property type="evidence" value="ECO:0007669"/>
    <property type="project" value="InterPro"/>
</dbReference>
<dbReference type="GO" id="GO:0006366">
    <property type="term" value="P:transcription by RNA polymerase II"/>
    <property type="evidence" value="ECO:0007669"/>
    <property type="project" value="TreeGrafter"/>
</dbReference>
<dbReference type="GO" id="GO:0005666">
    <property type="term" value="C:RNA polymerase III complex"/>
    <property type="evidence" value="ECO:0007669"/>
    <property type="project" value="TreeGrafter"/>
</dbReference>
<keyword evidence="1" id="KW-0240">DNA-directed RNA polymerase</keyword>
<evidence type="ECO:0000256" key="2">
    <source>
        <dbReference type="ARBA" id="ARBA00023163"/>
    </source>
</evidence>
<name>A0A6C0HWQ3_9ZZZZ</name>
<accession>A0A6C0HWQ3</accession>
<dbReference type="AlphaFoldDB" id="A0A6C0HWQ3"/>
<dbReference type="InterPro" id="IPR020708">
    <property type="entry name" value="DNA-dir_RNA_polK_14-18kDa_CS"/>
</dbReference>
<dbReference type="Pfam" id="PF01192">
    <property type="entry name" value="RNA_pol_Rpb6"/>
    <property type="match status" value="1"/>
</dbReference>
<feature type="region of interest" description="Disordered" evidence="3">
    <location>
        <begin position="1"/>
        <end position="41"/>
    </location>
</feature>